<dbReference type="EMBL" id="FOQH01000012">
    <property type="protein sequence ID" value="SFJ03914.1"/>
    <property type="molecule type" value="Genomic_DNA"/>
</dbReference>
<feature type="chain" id="PRO_5011578189" evidence="1">
    <location>
        <begin position="32"/>
        <end position="204"/>
    </location>
</feature>
<name>A0A1I3N3I4_9RHOB</name>
<evidence type="ECO:0000256" key="1">
    <source>
        <dbReference type="SAM" id="SignalP"/>
    </source>
</evidence>
<evidence type="ECO:0000313" key="2">
    <source>
        <dbReference type="EMBL" id="SFJ03914.1"/>
    </source>
</evidence>
<accession>A0A1I3N3I4</accession>
<dbReference type="STRING" id="1114924.SAMN05216258_112118"/>
<organism evidence="2 3">
    <name type="scientific">Albimonas pacifica</name>
    <dbReference type="NCBI Taxonomy" id="1114924"/>
    <lineage>
        <taxon>Bacteria</taxon>
        <taxon>Pseudomonadati</taxon>
        <taxon>Pseudomonadota</taxon>
        <taxon>Alphaproteobacteria</taxon>
        <taxon>Rhodobacterales</taxon>
        <taxon>Paracoccaceae</taxon>
        <taxon>Albimonas</taxon>
    </lineage>
</organism>
<feature type="signal peptide" evidence="1">
    <location>
        <begin position="1"/>
        <end position="31"/>
    </location>
</feature>
<dbReference type="Proteomes" id="UP000199377">
    <property type="component" value="Unassembled WGS sequence"/>
</dbReference>
<keyword evidence="1" id="KW-0732">Signal</keyword>
<evidence type="ECO:0000313" key="3">
    <source>
        <dbReference type="Proteomes" id="UP000199377"/>
    </source>
</evidence>
<keyword evidence="3" id="KW-1185">Reference proteome</keyword>
<sequence>MSPAAPATRPLRRVASGAAIAALALLMSAEAAFPGASEFDARLRAMASERLAALAAEPLLVEAVAAQNAAGKPDQARIDALDAEWRAQVGGAAAPLVEQVSGRPASARLVEIRDASQGLITEVILMDHVGLNVAVSEPTSDYWQGDEEKWSQTYLVGPGAVHVSDVELDESTQTYQSQVSLTVVDAAGAPVGAITFGVNVEYLD</sequence>
<dbReference type="AlphaFoldDB" id="A0A1I3N3I4"/>
<reference evidence="2 3" key="1">
    <citation type="submission" date="2016-10" db="EMBL/GenBank/DDBJ databases">
        <authorList>
            <person name="de Groot N.N."/>
        </authorList>
    </citation>
    <scope>NUCLEOTIDE SEQUENCE [LARGE SCALE GENOMIC DNA]</scope>
    <source>
        <strain evidence="2 3">CGMCC 1.11030</strain>
    </source>
</reference>
<protein>
    <submittedName>
        <fullName evidence="2">Uncharacterized protein</fullName>
    </submittedName>
</protein>
<proteinExistence type="predicted"/>
<gene>
    <name evidence="2" type="ORF">SAMN05216258_112118</name>
</gene>
<dbReference type="RefSeq" id="WP_245779258.1">
    <property type="nucleotide sequence ID" value="NZ_FOQH01000012.1"/>
</dbReference>